<gene>
    <name evidence="2" type="ORF">LCGC14_1025210</name>
</gene>
<evidence type="ECO:0000313" key="2">
    <source>
        <dbReference type="EMBL" id="KKN11571.1"/>
    </source>
</evidence>
<comment type="caution">
    <text evidence="2">The sequence shown here is derived from an EMBL/GenBank/DDBJ whole genome shotgun (WGS) entry which is preliminary data.</text>
</comment>
<evidence type="ECO:0000256" key="1">
    <source>
        <dbReference type="SAM" id="Phobius"/>
    </source>
</evidence>
<sequence length="156" mass="17171">MFLVSRKHSYCLSIHSIFVFDILYIVLPIMPLLASSTVRKPPAPPQLVHCLKCILYPSRLKPLIISPAPLHCRQHSNVAQLLSDPISKDNRLISGGKRVAFSGSNSRTKVIKANRAAKLFGARTFARKVKPSVANHTLNGVRASSSANDWAMLMSV</sequence>
<organism evidence="2">
    <name type="scientific">marine sediment metagenome</name>
    <dbReference type="NCBI Taxonomy" id="412755"/>
    <lineage>
        <taxon>unclassified sequences</taxon>
        <taxon>metagenomes</taxon>
        <taxon>ecological metagenomes</taxon>
    </lineage>
</organism>
<reference evidence="2" key="1">
    <citation type="journal article" date="2015" name="Nature">
        <title>Complex archaea that bridge the gap between prokaryotes and eukaryotes.</title>
        <authorList>
            <person name="Spang A."/>
            <person name="Saw J.H."/>
            <person name="Jorgensen S.L."/>
            <person name="Zaremba-Niedzwiedzka K."/>
            <person name="Martijn J."/>
            <person name="Lind A.E."/>
            <person name="van Eijk R."/>
            <person name="Schleper C."/>
            <person name="Guy L."/>
            <person name="Ettema T.J."/>
        </authorList>
    </citation>
    <scope>NUCLEOTIDE SEQUENCE</scope>
</reference>
<protein>
    <submittedName>
        <fullName evidence="2">Uncharacterized protein</fullName>
    </submittedName>
</protein>
<feature type="transmembrane region" description="Helical" evidence="1">
    <location>
        <begin position="12"/>
        <end position="34"/>
    </location>
</feature>
<accession>A0A0F9QEA0</accession>
<name>A0A0F9QEA0_9ZZZZ</name>
<dbReference type="AlphaFoldDB" id="A0A0F9QEA0"/>
<dbReference type="EMBL" id="LAZR01004121">
    <property type="protein sequence ID" value="KKN11571.1"/>
    <property type="molecule type" value="Genomic_DNA"/>
</dbReference>
<keyword evidence="1" id="KW-0472">Membrane</keyword>
<keyword evidence="1" id="KW-1133">Transmembrane helix</keyword>
<keyword evidence="1" id="KW-0812">Transmembrane</keyword>
<proteinExistence type="predicted"/>